<dbReference type="Gene3D" id="3.40.20.10">
    <property type="entry name" value="Severin"/>
    <property type="match status" value="1"/>
</dbReference>
<comment type="similarity">
    <text evidence="2">Belongs to the actin-binding proteins ADF family.</text>
</comment>
<evidence type="ECO:0000256" key="1">
    <source>
        <dbReference type="ARBA" id="ARBA00004109"/>
    </source>
</evidence>
<evidence type="ECO:0000259" key="6">
    <source>
        <dbReference type="PROSITE" id="PS51263"/>
    </source>
</evidence>
<organism evidence="7 8">
    <name type="scientific">Trichodelitschia bisporula</name>
    <dbReference type="NCBI Taxonomy" id="703511"/>
    <lineage>
        <taxon>Eukaryota</taxon>
        <taxon>Fungi</taxon>
        <taxon>Dikarya</taxon>
        <taxon>Ascomycota</taxon>
        <taxon>Pezizomycotina</taxon>
        <taxon>Dothideomycetes</taxon>
        <taxon>Dothideomycetes incertae sedis</taxon>
        <taxon>Phaeotrichales</taxon>
        <taxon>Phaeotrichaceae</taxon>
        <taxon>Trichodelitschia</taxon>
    </lineage>
</organism>
<keyword evidence="4" id="KW-0009">Actin-binding</keyword>
<dbReference type="InterPro" id="IPR002108">
    <property type="entry name" value="ADF-H"/>
</dbReference>
<evidence type="ECO:0000256" key="5">
    <source>
        <dbReference type="ARBA" id="ARBA00032427"/>
    </source>
</evidence>
<dbReference type="AlphaFoldDB" id="A0A6G1I8I7"/>
<reference evidence="7" key="1">
    <citation type="journal article" date="2020" name="Stud. Mycol.">
        <title>101 Dothideomycetes genomes: a test case for predicting lifestyles and emergence of pathogens.</title>
        <authorList>
            <person name="Haridas S."/>
            <person name="Albert R."/>
            <person name="Binder M."/>
            <person name="Bloem J."/>
            <person name="Labutti K."/>
            <person name="Salamov A."/>
            <person name="Andreopoulos B."/>
            <person name="Baker S."/>
            <person name="Barry K."/>
            <person name="Bills G."/>
            <person name="Bluhm B."/>
            <person name="Cannon C."/>
            <person name="Castanera R."/>
            <person name="Culley D."/>
            <person name="Daum C."/>
            <person name="Ezra D."/>
            <person name="Gonzalez J."/>
            <person name="Henrissat B."/>
            <person name="Kuo A."/>
            <person name="Liang C."/>
            <person name="Lipzen A."/>
            <person name="Lutzoni F."/>
            <person name="Magnuson J."/>
            <person name="Mondo S."/>
            <person name="Nolan M."/>
            <person name="Ohm R."/>
            <person name="Pangilinan J."/>
            <person name="Park H.-J."/>
            <person name="Ramirez L."/>
            <person name="Alfaro M."/>
            <person name="Sun H."/>
            <person name="Tritt A."/>
            <person name="Yoshinaga Y."/>
            <person name="Zwiers L.-H."/>
            <person name="Turgeon B."/>
            <person name="Goodwin S."/>
            <person name="Spatafora J."/>
            <person name="Crous P."/>
            <person name="Grigoriev I."/>
        </authorList>
    </citation>
    <scope>NUCLEOTIDE SEQUENCE</scope>
    <source>
        <strain evidence="7">CBS 262.69</strain>
    </source>
</reference>
<evidence type="ECO:0000256" key="4">
    <source>
        <dbReference type="ARBA" id="ARBA00023203"/>
    </source>
</evidence>
<dbReference type="EMBL" id="ML996688">
    <property type="protein sequence ID" value="KAF2404623.1"/>
    <property type="molecule type" value="Genomic_DNA"/>
</dbReference>
<dbReference type="PROSITE" id="PS51263">
    <property type="entry name" value="ADF_H"/>
    <property type="match status" value="1"/>
</dbReference>
<evidence type="ECO:0000256" key="3">
    <source>
        <dbReference type="ARBA" id="ARBA00015630"/>
    </source>
</evidence>
<name>A0A6G1I8I7_9PEZI</name>
<evidence type="ECO:0000313" key="7">
    <source>
        <dbReference type="EMBL" id="KAF2404623.1"/>
    </source>
</evidence>
<dbReference type="CDD" id="cd11286">
    <property type="entry name" value="ADF_cofilin_like"/>
    <property type="match status" value="1"/>
</dbReference>
<evidence type="ECO:0000256" key="2">
    <source>
        <dbReference type="ARBA" id="ARBA00006844"/>
    </source>
</evidence>
<gene>
    <name evidence="7" type="ORF">EJ06DRAFT_526705</name>
</gene>
<dbReference type="GO" id="GO:0016363">
    <property type="term" value="C:nuclear matrix"/>
    <property type="evidence" value="ECO:0007669"/>
    <property type="project" value="UniProtKB-SubCell"/>
</dbReference>
<dbReference type="SMART" id="SM00102">
    <property type="entry name" value="ADF"/>
    <property type="match status" value="1"/>
</dbReference>
<dbReference type="GO" id="GO:0030042">
    <property type="term" value="P:actin filament depolymerization"/>
    <property type="evidence" value="ECO:0007669"/>
    <property type="project" value="InterPro"/>
</dbReference>
<dbReference type="InterPro" id="IPR029006">
    <property type="entry name" value="ADF-H/Gelsolin-like_dom_sf"/>
</dbReference>
<comment type="subcellular location">
    <subcellularLocation>
        <location evidence="1">Nucleus matrix</location>
    </subcellularLocation>
</comment>
<protein>
    <recommendedName>
        <fullName evidence="3">Cofilin</fullName>
    </recommendedName>
    <alternativeName>
        <fullName evidence="5">Actin-depolymerizing factor 1</fullName>
    </alternativeName>
</protein>
<dbReference type="Pfam" id="PF00241">
    <property type="entry name" value="Cofilin_ADF"/>
    <property type="match status" value="1"/>
</dbReference>
<dbReference type="Proteomes" id="UP000799640">
    <property type="component" value="Unassembled WGS sequence"/>
</dbReference>
<dbReference type="GO" id="GO:0015629">
    <property type="term" value="C:actin cytoskeleton"/>
    <property type="evidence" value="ECO:0007669"/>
    <property type="project" value="InterPro"/>
</dbReference>
<dbReference type="GO" id="GO:0003779">
    <property type="term" value="F:actin binding"/>
    <property type="evidence" value="ECO:0007669"/>
    <property type="project" value="UniProtKB-KW"/>
</dbReference>
<dbReference type="InterPro" id="IPR017904">
    <property type="entry name" value="ADF/Cofilin"/>
</dbReference>
<sequence length="151" mass="17042">MAASGVSVAPECVQAFNELKLGKNTKWIIYKISDDWKQIVVEETSTDPDYEVFRQKLLDAKSKDRRGKEGIGGRYAVYDVQYELESGEGTRNKITFISWCPDEAPQYPRMMYSSSKEAIKRSLNGLAADIQANDADDLEYDSIVSRVSKGR</sequence>
<accession>A0A6G1I8I7</accession>
<keyword evidence="8" id="KW-1185">Reference proteome</keyword>
<evidence type="ECO:0000313" key="8">
    <source>
        <dbReference type="Proteomes" id="UP000799640"/>
    </source>
</evidence>
<dbReference type="PANTHER" id="PTHR11913">
    <property type="entry name" value="COFILIN-RELATED"/>
    <property type="match status" value="1"/>
</dbReference>
<feature type="domain" description="ADF-H" evidence="6">
    <location>
        <begin position="3"/>
        <end position="148"/>
    </location>
</feature>
<proteinExistence type="inferred from homology"/>
<dbReference type="SUPFAM" id="SSF55753">
    <property type="entry name" value="Actin depolymerizing proteins"/>
    <property type="match status" value="1"/>
</dbReference>
<dbReference type="OrthoDB" id="10249245at2759"/>